<comment type="caution">
    <text evidence="1">The sequence shown here is derived from an EMBL/GenBank/DDBJ whole genome shotgun (WGS) entry which is preliminary data.</text>
</comment>
<dbReference type="AlphaFoldDB" id="A0AAD5GQW6"/>
<keyword evidence="2" id="KW-1185">Reference proteome</keyword>
<accession>A0AAD5GQW6</accession>
<dbReference type="SUPFAM" id="SSF52058">
    <property type="entry name" value="L domain-like"/>
    <property type="match status" value="1"/>
</dbReference>
<protein>
    <submittedName>
        <fullName evidence="1">Uncharacterized protein</fullName>
    </submittedName>
</protein>
<proteinExistence type="predicted"/>
<evidence type="ECO:0000313" key="2">
    <source>
        <dbReference type="Proteomes" id="UP001206925"/>
    </source>
</evidence>
<dbReference type="EMBL" id="JAMZMK010005772">
    <property type="protein sequence ID" value="KAI7752007.1"/>
    <property type="molecule type" value="Genomic_DNA"/>
</dbReference>
<reference evidence="1" key="1">
    <citation type="submission" date="2022-06" db="EMBL/GenBank/DDBJ databases">
        <title>Uncovering the hologenomic basis of an extraordinary plant invasion.</title>
        <authorList>
            <person name="Bieker V.C."/>
            <person name="Martin M.D."/>
            <person name="Gilbert T."/>
            <person name="Hodgins K."/>
            <person name="Battlay P."/>
            <person name="Petersen B."/>
            <person name="Wilson J."/>
        </authorList>
    </citation>
    <scope>NUCLEOTIDE SEQUENCE</scope>
    <source>
        <strain evidence="1">AA19_3_7</strain>
        <tissue evidence="1">Leaf</tissue>
    </source>
</reference>
<evidence type="ECO:0000313" key="1">
    <source>
        <dbReference type="EMBL" id="KAI7752007.1"/>
    </source>
</evidence>
<gene>
    <name evidence="1" type="ORF">M8C21_017668</name>
</gene>
<name>A0AAD5GQW6_AMBAR</name>
<sequence length="476" mass="52676">LEVLKFADMPNWKEWSTSDGENHGTFPCLREISIVGCAKLDVVAIDSIQSLLVLHVSSELTYLWESEAAACEIMKSLQKLEISYCKELVSLGEKEAHLGISMESVTEVRITSCQRLKSYMCPDRIEKLTINNGYGFLPSLCLKALNICYCKNLNSFPYDQLQNLTSLEDMWISNCPSLDFLFPSGLWPPNLRFLKIGGLKKDISEWGLQNFPTSLVELDLDGENSDGVVSFAAKAEEDKSGSSSSSFILPSSLTRLDLWNFTELESVSQGLQHITCLQHLYISRCLKVVLKISKPDAVNSDSSSAEPKLLLTWVINTSCARCGYRPSREHHHSTVARCGEWITPLFSASSSLWLNYIYFVFSSVGAKCGSRTDWHGGLDESRGRGWPVVIVSALKKIGITAAFALQLPPELQQQRWLTASVLTSAAPVVVAAPVQTTAATLSNLLSMQFCLLLTLDHSKIEQEVGAYQQLGTRISA</sequence>
<feature type="non-terminal residue" evidence="1">
    <location>
        <position position="1"/>
    </location>
</feature>
<organism evidence="1 2">
    <name type="scientific">Ambrosia artemisiifolia</name>
    <name type="common">Common ragweed</name>
    <dbReference type="NCBI Taxonomy" id="4212"/>
    <lineage>
        <taxon>Eukaryota</taxon>
        <taxon>Viridiplantae</taxon>
        <taxon>Streptophyta</taxon>
        <taxon>Embryophyta</taxon>
        <taxon>Tracheophyta</taxon>
        <taxon>Spermatophyta</taxon>
        <taxon>Magnoliopsida</taxon>
        <taxon>eudicotyledons</taxon>
        <taxon>Gunneridae</taxon>
        <taxon>Pentapetalae</taxon>
        <taxon>asterids</taxon>
        <taxon>campanulids</taxon>
        <taxon>Asterales</taxon>
        <taxon>Asteraceae</taxon>
        <taxon>Asteroideae</taxon>
        <taxon>Heliantheae alliance</taxon>
        <taxon>Heliantheae</taxon>
        <taxon>Ambrosia</taxon>
    </lineage>
</organism>
<dbReference type="PANTHER" id="PTHR34630">
    <property type="entry name" value="OS11G0677101 PROTEIN"/>
    <property type="match status" value="1"/>
</dbReference>
<dbReference type="PANTHER" id="PTHR34630:SF106">
    <property type="entry name" value="OS04G0623066 PROTEIN"/>
    <property type="match status" value="1"/>
</dbReference>
<dbReference type="Proteomes" id="UP001206925">
    <property type="component" value="Unassembled WGS sequence"/>
</dbReference>
<dbReference type="Gene3D" id="3.80.10.10">
    <property type="entry name" value="Ribonuclease Inhibitor"/>
    <property type="match status" value="2"/>
</dbReference>
<dbReference type="InterPro" id="IPR032675">
    <property type="entry name" value="LRR_dom_sf"/>
</dbReference>